<keyword evidence="1" id="KW-0812">Transmembrane</keyword>
<reference evidence="2" key="1">
    <citation type="journal article" date="2020" name="Nature">
        <title>Giant virus diversity and host interactions through global metagenomics.</title>
        <authorList>
            <person name="Schulz F."/>
            <person name="Roux S."/>
            <person name="Paez-Espino D."/>
            <person name="Jungbluth S."/>
            <person name="Walsh D.A."/>
            <person name="Denef V.J."/>
            <person name="McMahon K.D."/>
            <person name="Konstantinidis K.T."/>
            <person name="Eloe-Fadrosh E.A."/>
            <person name="Kyrpides N.C."/>
            <person name="Woyke T."/>
        </authorList>
    </citation>
    <scope>NUCLEOTIDE SEQUENCE</scope>
    <source>
        <strain evidence="2">GVMAG-M-3300023179-63</strain>
    </source>
</reference>
<dbReference type="AlphaFoldDB" id="A0A6C0H5T5"/>
<name>A0A6C0H5T5_9ZZZZ</name>
<organism evidence="2">
    <name type="scientific">viral metagenome</name>
    <dbReference type="NCBI Taxonomy" id="1070528"/>
    <lineage>
        <taxon>unclassified sequences</taxon>
        <taxon>metagenomes</taxon>
        <taxon>organismal metagenomes</taxon>
    </lineage>
</organism>
<protein>
    <submittedName>
        <fullName evidence="2">Uncharacterized protein</fullName>
    </submittedName>
</protein>
<feature type="transmembrane region" description="Helical" evidence="1">
    <location>
        <begin position="60"/>
        <end position="79"/>
    </location>
</feature>
<dbReference type="EMBL" id="MN739868">
    <property type="protein sequence ID" value="QHT75373.1"/>
    <property type="molecule type" value="Genomic_DNA"/>
</dbReference>
<evidence type="ECO:0000256" key="1">
    <source>
        <dbReference type="SAM" id="Phobius"/>
    </source>
</evidence>
<keyword evidence="1" id="KW-1133">Transmembrane helix</keyword>
<keyword evidence="1" id="KW-0472">Membrane</keyword>
<sequence length="146" mass="17433">MNFNILDYTNFKLNNSTNLHKTNDTNMSEKPKLVDNGVKYFFKEILKGCHNYKQNNYNTFYNISMLLLFVIVLASILYMRYKGNKSSAQYYEKSMKDKDYIMSKLIYYNRQNIDNQQKIKNNMITNLPDYGNHVEANLLHKTIYFS</sequence>
<accession>A0A6C0H5T5</accession>
<evidence type="ECO:0000313" key="2">
    <source>
        <dbReference type="EMBL" id="QHT75373.1"/>
    </source>
</evidence>
<proteinExistence type="predicted"/>